<keyword evidence="1" id="KW-0614">Plasmid</keyword>
<keyword evidence="2" id="KW-1185">Reference proteome</keyword>
<name>C5B4S6_METEA</name>
<accession>C5B4S6</accession>
<dbReference type="Proteomes" id="UP000009081">
    <property type="component" value="Plasmid megaplasmid"/>
</dbReference>
<dbReference type="EMBL" id="CP001511">
    <property type="protein sequence ID" value="ACS43458.1"/>
    <property type="molecule type" value="Genomic_DNA"/>
</dbReference>
<geneLocation type="plasmid" evidence="1 2">
    <name>megaplasmid</name>
</geneLocation>
<gene>
    <name evidence="1" type="ordered locus">MexAM1_META2p0611</name>
</gene>
<organism evidence="1 2">
    <name type="scientific">Methylorubrum extorquens (strain ATCC 14718 / DSM 1338 / JCM 2805 / NCIMB 9133 / AM1)</name>
    <name type="common">Methylobacterium extorquens</name>
    <dbReference type="NCBI Taxonomy" id="272630"/>
    <lineage>
        <taxon>Bacteria</taxon>
        <taxon>Pseudomonadati</taxon>
        <taxon>Pseudomonadota</taxon>
        <taxon>Alphaproteobacteria</taxon>
        <taxon>Hyphomicrobiales</taxon>
        <taxon>Methylobacteriaceae</taxon>
        <taxon>Methylorubrum</taxon>
    </lineage>
</organism>
<dbReference type="AlphaFoldDB" id="C5B4S6"/>
<protein>
    <submittedName>
        <fullName evidence="1">Uncharacterized protein</fullName>
    </submittedName>
</protein>
<evidence type="ECO:0000313" key="2">
    <source>
        <dbReference type="Proteomes" id="UP000009081"/>
    </source>
</evidence>
<reference evidence="1 2" key="1">
    <citation type="journal article" date="2009" name="PLoS ONE">
        <title>Methylobacterium genome sequences: a reference blueprint to investigate microbial metabolism of C1 compounds from natural and industrial sources.</title>
        <authorList>
            <person name="Vuilleumier S."/>
            <person name="Chistoserdova L."/>
            <person name="Lee M.-C."/>
            <person name="Bringel F."/>
            <person name="Lajus A."/>
            <person name="Zhou Y."/>
            <person name="Gourion B."/>
            <person name="Barbe V."/>
            <person name="Chang J."/>
            <person name="Cruveiller S."/>
            <person name="Dossat C."/>
            <person name="Gillett W."/>
            <person name="Gruffaz C."/>
            <person name="Haugen E."/>
            <person name="Hourcade E."/>
            <person name="Levy R."/>
            <person name="Mangenot S."/>
            <person name="Muller E."/>
            <person name="Nadalig T."/>
            <person name="Pagni M."/>
            <person name="Penny C."/>
            <person name="Peyraud R."/>
            <person name="Robinson D.G."/>
            <person name="Roche D."/>
            <person name="Rouy Z."/>
            <person name="Saenampechek C."/>
            <person name="Salvignol G."/>
            <person name="Vallenet D."/>
            <person name="Wu Z."/>
            <person name="Marx C.J."/>
            <person name="Vorholt J.A."/>
            <person name="Olson M.V."/>
            <person name="Kaul R."/>
            <person name="Weissenbach J."/>
            <person name="Medigue C."/>
            <person name="Lidstrom M.E."/>
        </authorList>
    </citation>
    <scope>NUCLEOTIDE SEQUENCE [LARGE SCALE GENOMIC DNA]</scope>
    <source>
        <strain evidence="2">ATCC 14718 / DSM 1338 / JCM 2805 / NCIMB 9133 / AM1</strain>
    </source>
</reference>
<evidence type="ECO:0000313" key="1">
    <source>
        <dbReference type="EMBL" id="ACS43458.1"/>
    </source>
</evidence>
<dbReference type="HOGENOM" id="CLU_1007647_0_0_5"/>
<sequence length="276" mass="28950">MKYRVTVEWKDCDERDVVRLRAADPATACAEAVRRGEDGLLQTVSASWDPEPAYVTAVSDADGRSLPVPRAFEEGAVHLGEDWPKAHAAAVLVREMKLAAAAAAGSSQGVAIDVVLRTFLGSPMEVATPPDDQGAYSVVVAWLDKANVLEIEVEAESVAAACAKAVEAAADGGATLVDFDTPSEVFVLALVEGDEPSAGEVIEHSLDVPAPWSEGWRLHARHLRALELFEAGAADALHAFRIAAGGREDLLEHVARAEAAFAAIPSPSTVSAAPSI</sequence>
<dbReference type="KEGG" id="mea:Mex_2p0611"/>
<proteinExistence type="predicted"/>